<gene>
    <name evidence="4" type="primary">pyrK_1</name>
    <name evidence="6" type="synonym">pyrK_2</name>
    <name evidence="5" type="synonym">pyrK_3</name>
    <name evidence="4" type="ORF">ERS852395_00129</name>
    <name evidence="5" type="ORF">ERS852476_00686</name>
    <name evidence="6" type="ORF">ERS852569_01011</name>
</gene>
<keyword evidence="2" id="KW-0479">Metal-binding</keyword>
<sequence length="295" mass="32322">MYKILKAETLAAKIHLMVVHAPRVASHCQPGQFIIVKLDEKGERIPLTICDYDREEGTVTIVFQEIGVSTIKMAELKAGDAFRDFVGPLGCPSEFVEEDIEELKKKKMVFVAGGVGTAPVYPQVKWLHEHGITADVILGAKTKDMVILEKELGEVSNLYVTTDDGSYGRAGMVTKTLEDLVTNEGKHYDVCVAIGPMIMMKFVCLLTKKLGIHTIVSMNPIMVDGTGMCGACRLQVGDEIKFACVDGPEFDGHLVDFDQAMKRSQMYKTEEGRALLKLQEGDTHHGGCGHCGGDK</sequence>
<dbReference type="Proteomes" id="UP000095645">
    <property type="component" value="Unassembled WGS sequence"/>
</dbReference>
<evidence type="ECO:0000313" key="7">
    <source>
        <dbReference type="Proteomes" id="UP000095447"/>
    </source>
</evidence>
<feature type="binding site" evidence="1">
    <location>
        <begin position="62"/>
        <end position="64"/>
    </location>
    <ligand>
        <name>FAD</name>
        <dbReference type="ChEBI" id="CHEBI:57692"/>
    </ligand>
</feature>
<dbReference type="Pfam" id="PF00175">
    <property type="entry name" value="NAD_binding_1"/>
    <property type="match status" value="1"/>
</dbReference>
<dbReference type="EMBL" id="CYZA01000001">
    <property type="protein sequence ID" value="CUN38090.1"/>
    <property type="molecule type" value="Genomic_DNA"/>
</dbReference>
<dbReference type="PROSITE" id="PS51384">
    <property type="entry name" value="FAD_FR"/>
    <property type="match status" value="1"/>
</dbReference>
<dbReference type="Proteomes" id="UP000095447">
    <property type="component" value="Unassembled WGS sequence"/>
</dbReference>
<dbReference type="NCBIfam" id="NF004862">
    <property type="entry name" value="PRK06222.1"/>
    <property type="match status" value="1"/>
</dbReference>
<dbReference type="SUPFAM" id="SSF52343">
    <property type="entry name" value="Ferredoxin reductase-like, C-terminal NADP-linked domain"/>
    <property type="match status" value="1"/>
</dbReference>
<dbReference type="RefSeq" id="WP_055052424.1">
    <property type="nucleotide sequence ID" value="NZ_CYZA01000001.1"/>
</dbReference>
<dbReference type="EMBL" id="CZBP01000006">
    <property type="protein sequence ID" value="CUP86162.1"/>
    <property type="molecule type" value="Genomic_DNA"/>
</dbReference>
<keyword evidence="1" id="KW-0285">Flavoprotein</keyword>
<dbReference type="GO" id="GO:0006221">
    <property type="term" value="P:pyrimidine nucleotide biosynthetic process"/>
    <property type="evidence" value="ECO:0007669"/>
    <property type="project" value="InterPro"/>
</dbReference>
<feature type="binding site" evidence="2">
    <location>
        <position position="232"/>
    </location>
    <ligand>
        <name>[2Fe-2S] cluster</name>
        <dbReference type="ChEBI" id="CHEBI:190135"/>
    </ligand>
</feature>
<name>A0A173WG92_9FIRM</name>
<evidence type="ECO:0000313" key="6">
    <source>
        <dbReference type="EMBL" id="CUP86162.1"/>
    </source>
</evidence>
<dbReference type="AlphaFoldDB" id="A0A173WG92"/>
<dbReference type="CDD" id="cd06219">
    <property type="entry name" value="DHOD_e_trans_like1"/>
    <property type="match status" value="1"/>
</dbReference>
<dbReference type="PANTHER" id="PTHR43513:SF3">
    <property type="entry name" value="DIHYDROOROTATE DEHYDROGENASE B (NAD(+)), ELECTRON TRANSFER SUBUNIT-RELATED"/>
    <property type="match status" value="1"/>
</dbReference>
<dbReference type="Pfam" id="PF10418">
    <property type="entry name" value="DHODB_Fe-S_bind"/>
    <property type="match status" value="1"/>
</dbReference>
<dbReference type="InterPro" id="IPR019480">
    <property type="entry name" value="Dihydroorotate_DH_Fe-S-bd"/>
</dbReference>
<dbReference type="InterPro" id="IPR012165">
    <property type="entry name" value="Cyt_c3_hydrogenase_gsu"/>
</dbReference>
<evidence type="ECO:0000313" key="4">
    <source>
        <dbReference type="EMBL" id="CUN38090.1"/>
    </source>
</evidence>
<feature type="domain" description="FAD-binding FR-type" evidence="3">
    <location>
        <begin position="1"/>
        <end position="95"/>
    </location>
</feature>
<dbReference type="InterPro" id="IPR017927">
    <property type="entry name" value="FAD-bd_FR_type"/>
</dbReference>
<dbReference type="InterPro" id="IPR017938">
    <property type="entry name" value="Riboflavin_synthase-like_b-brl"/>
</dbReference>
<dbReference type="EMBL" id="CYZP01000004">
    <property type="protein sequence ID" value="CUN63911.1"/>
    <property type="molecule type" value="Genomic_DNA"/>
</dbReference>
<dbReference type="InterPro" id="IPR039261">
    <property type="entry name" value="FNR_nucleotide-bd"/>
</dbReference>
<evidence type="ECO:0000313" key="5">
    <source>
        <dbReference type="EMBL" id="CUN63911.1"/>
    </source>
</evidence>
<keyword evidence="2" id="KW-0408">Iron</keyword>
<reference evidence="7 8" key="1">
    <citation type="submission" date="2015-09" db="EMBL/GenBank/DDBJ databases">
        <authorList>
            <consortium name="Pathogen Informatics"/>
        </authorList>
    </citation>
    <scope>NUCLEOTIDE SEQUENCE [LARGE SCALE GENOMIC DNA]</scope>
    <source>
        <strain evidence="4 7">2789STDY5608838</strain>
        <strain evidence="5 8">2789STDY5834861</strain>
        <strain evidence="6 9">2789STDY5834957</strain>
    </source>
</reference>
<proteinExistence type="predicted"/>
<evidence type="ECO:0000313" key="8">
    <source>
        <dbReference type="Proteomes" id="UP000095645"/>
    </source>
</evidence>
<accession>A0A173WG92</accession>
<dbReference type="SUPFAM" id="SSF63380">
    <property type="entry name" value="Riboflavin synthase domain-like"/>
    <property type="match status" value="1"/>
</dbReference>
<dbReference type="InterPro" id="IPR050353">
    <property type="entry name" value="PyrK_electron_transfer"/>
</dbReference>
<keyword evidence="1" id="KW-0274">FAD</keyword>
<evidence type="ECO:0000259" key="3">
    <source>
        <dbReference type="PROSITE" id="PS51384"/>
    </source>
</evidence>
<feature type="binding site" evidence="2">
    <location>
        <position position="244"/>
    </location>
    <ligand>
        <name>[2Fe-2S] cluster</name>
        <dbReference type="ChEBI" id="CHEBI:190135"/>
    </ligand>
</feature>
<organism evidence="4 7">
    <name type="scientific">Blautia obeum</name>
    <dbReference type="NCBI Taxonomy" id="40520"/>
    <lineage>
        <taxon>Bacteria</taxon>
        <taxon>Bacillati</taxon>
        <taxon>Bacillota</taxon>
        <taxon>Clostridia</taxon>
        <taxon>Lachnospirales</taxon>
        <taxon>Lachnospiraceae</taxon>
        <taxon>Blautia</taxon>
    </lineage>
</organism>
<evidence type="ECO:0000256" key="2">
    <source>
        <dbReference type="PIRSR" id="PIRSR006816-2"/>
    </source>
</evidence>
<comment type="cofactor">
    <cofactor evidence="1">
        <name>FAD</name>
        <dbReference type="ChEBI" id="CHEBI:57692"/>
    </cofactor>
    <text evidence="1">Binds 1 FAD per subunit.</text>
</comment>
<dbReference type="GO" id="GO:0016491">
    <property type="term" value="F:oxidoreductase activity"/>
    <property type="evidence" value="ECO:0007669"/>
    <property type="project" value="InterPro"/>
</dbReference>
<comment type="cofactor">
    <cofactor evidence="2">
        <name>[2Fe-2S] cluster</name>
        <dbReference type="ChEBI" id="CHEBI:190135"/>
    </cofactor>
    <text evidence="2">Binds 1 [2Fe-2S] cluster per subunit.</text>
</comment>
<dbReference type="Gene3D" id="2.40.30.10">
    <property type="entry name" value="Translation factors"/>
    <property type="match status" value="1"/>
</dbReference>
<evidence type="ECO:0000256" key="1">
    <source>
        <dbReference type="PIRSR" id="PIRSR006816-1"/>
    </source>
</evidence>
<dbReference type="PANTHER" id="PTHR43513">
    <property type="entry name" value="DIHYDROOROTATE DEHYDROGENASE B (NAD(+)), ELECTRON TRANSFER SUBUNIT"/>
    <property type="match status" value="1"/>
</dbReference>
<dbReference type="STRING" id="657314.CK5_27920"/>
<dbReference type="GO" id="GO:0050660">
    <property type="term" value="F:flavin adenine dinucleotide binding"/>
    <property type="evidence" value="ECO:0007669"/>
    <property type="project" value="InterPro"/>
</dbReference>
<protein>
    <submittedName>
        <fullName evidence="4">Dihydrdoorotate oxidase B, electron transfer subunit</fullName>
    </submittedName>
</protein>
<dbReference type="Proteomes" id="UP000095762">
    <property type="component" value="Unassembled WGS sequence"/>
</dbReference>
<dbReference type="GO" id="GO:0051537">
    <property type="term" value="F:2 iron, 2 sulfur cluster binding"/>
    <property type="evidence" value="ECO:0007669"/>
    <property type="project" value="UniProtKB-KW"/>
</dbReference>
<dbReference type="PIRSF" id="PIRSF006816">
    <property type="entry name" value="Cyc3_hyd_g"/>
    <property type="match status" value="1"/>
</dbReference>
<keyword evidence="2" id="KW-0001">2Fe-2S</keyword>
<evidence type="ECO:0000313" key="9">
    <source>
        <dbReference type="Proteomes" id="UP000095762"/>
    </source>
</evidence>
<dbReference type="GO" id="GO:0046872">
    <property type="term" value="F:metal ion binding"/>
    <property type="evidence" value="ECO:0007669"/>
    <property type="project" value="UniProtKB-KW"/>
</dbReference>
<feature type="binding site" evidence="2">
    <location>
        <position position="229"/>
    </location>
    <ligand>
        <name>[2Fe-2S] cluster</name>
        <dbReference type="ChEBI" id="CHEBI:190135"/>
    </ligand>
</feature>
<keyword evidence="2" id="KW-0411">Iron-sulfur</keyword>
<dbReference type="InterPro" id="IPR001433">
    <property type="entry name" value="OxRdtase_FAD/NAD-bd"/>
</dbReference>
<dbReference type="Gene3D" id="3.40.50.80">
    <property type="entry name" value="Nucleotide-binding domain of ferredoxin-NADP reductase (FNR) module"/>
    <property type="match status" value="1"/>
</dbReference>